<dbReference type="Proteomes" id="UP000005778">
    <property type="component" value="Chromosome"/>
</dbReference>
<dbReference type="AlphaFoldDB" id="I5AYI8"/>
<reference evidence="1 2" key="2">
    <citation type="submission" date="2012-02" db="EMBL/GenBank/DDBJ databases">
        <title>Improved High-Quality Draft sequence of Desulfobacter postgatei 2ac9.</title>
        <authorList>
            <consortium name="US DOE Joint Genome Institute"/>
            <person name="Lucas S."/>
            <person name="Han J."/>
            <person name="Lapidus A."/>
            <person name="Cheng J.-F."/>
            <person name="Goodwin L."/>
            <person name="Pitluck S."/>
            <person name="Peters L."/>
            <person name="Ovchinnikova G."/>
            <person name="Held B."/>
            <person name="Detter J.C."/>
            <person name="Han C."/>
            <person name="Tapia R."/>
            <person name="Land M."/>
            <person name="Hauser L."/>
            <person name="Kyrpides N."/>
            <person name="Ivanova N."/>
            <person name="Pagani I."/>
            <person name="Orellana R."/>
            <person name="Lovley D."/>
            <person name="Woyke T."/>
        </authorList>
    </citation>
    <scope>NUCLEOTIDE SEQUENCE [LARGE SCALE GENOMIC DNA]</scope>
    <source>
        <strain evidence="1 2">2ac9</strain>
    </source>
</reference>
<sequence>MHTAIIYNIYKTALVLEKGRLSKTVIEKAKALSLWDLATFIPDEI</sequence>
<keyword evidence="2" id="KW-1185">Reference proteome</keyword>
<reference evidence="1 2" key="1">
    <citation type="submission" date="2011-09" db="EMBL/GenBank/DDBJ databases">
        <authorList>
            <consortium name="US DOE Joint Genome Institute (JGI-PGF)"/>
            <person name="Lucas S."/>
            <person name="Han J."/>
            <person name="Lapidus A."/>
            <person name="Cheng J.-F."/>
            <person name="Goodwin L."/>
            <person name="Pitluck S."/>
            <person name="Peters L."/>
            <person name="Land M.L."/>
            <person name="Hauser L."/>
            <person name="Orellana R."/>
            <person name="Lovley D."/>
            <person name="Woyke T.J."/>
        </authorList>
    </citation>
    <scope>NUCLEOTIDE SEQUENCE [LARGE SCALE GENOMIC DNA]</scope>
    <source>
        <strain evidence="1 2">2ac9</strain>
    </source>
</reference>
<evidence type="ECO:0000313" key="1">
    <source>
        <dbReference type="EMBL" id="EIM62301.1"/>
    </source>
</evidence>
<gene>
    <name evidence="1" type="ORF">DespoDRAFT_00267</name>
</gene>
<proteinExistence type="predicted"/>
<dbReference type="RefSeq" id="WP_004070771.1">
    <property type="nucleotide sequence ID" value="NZ_CM001488.1"/>
</dbReference>
<dbReference type="HOGENOM" id="CLU_3198995_0_0_7"/>
<name>I5AYI8_9BACT</name>
<dbReference type="OrthoDB" id="5422012at2"/>
<evidence type="ECO:0000313" key="2">
    <source>
        <dbReference type="Proteomes" id="UP000005778"/>
    </source>
</evidence>
<organism evidence="1 2">
    <name type="scientific">Desulfobacter postgatei 2ac9</name>
    <dbReference type="NCBI Taxonomy" id="879212"/>
    <lineage>
        <taxon>Bacteria</taxon>
        <taxon>Pseudomonadati</taxon>
        <taxon>Thermodesulfobacteriota</taxon>
        <taxon>Desulfobacteria</taxon>
        <taxon>Desulfobacterales</taxon>
        <taxon>Desulfobacteraceae</taxon>
        <taxon>Desulfobacter</taxon>
    </lineage>
</organism>
<dbReference type="EMBL" id="CM001488">
    <property type="protein sequence ID" value="EIM62301.1"/>
    <property type="molecule type" value="Genomic_DNA"/>
</dbReference>
<protein>
    <submittedName>
        <fullName evidence="1">Uncharacterized protein</fullName>
    </submittedName>
</protein>
<accession>I5AYI8</accession>